<feature type="domain" description="Phytochrome chromophore attachment site" evidence="7">
    <location>
        <begin position="170"/>
        <end position="329"/>
    </location>
</feature>
<evidence type="ECO:0000256" key="3">
    <source>
        <dbReference type="ARBA" id="ARBA00022801"/>
    </source>
</evidence>
<dbReference type="Pfam" id="PF00360">
    <property type="entry name" value="PHY"/>
    <property type="match status" value="1"/>
</dbReference>
<dbReference type="InterPro" id="IPR001932">
    <property type="entry name" value="PPM-type_phosphatase-like_dom"/>
</dbReference>
<dbReference type="InterPro" id="IPR036457">
    <property type="entry name" value="PPM-type-like_dom_sf"/>
</dbReference>
<dbReference type="Gene3D" id="3.30.450.20">
    <property type="entry name" value="PAS domain"/>
    <property type="match status" value="1"/>
</dbReference>
<keyword evidence="5" id="KW-0675">Receptor</keyword>
<evidence type="ECO:0000256" key="4">
    <source>
        <dbReference type="ARBA" id="ARBA00022991"/>
    </source>
</evidence>
<dbReference type="InterPro" id="IPR052016">
    <property type="entry name" value="Bact_Sigma-Reg"/>
</dbReference>
<accession>A0A051TZE3</accession>
<evidence type="ECO:0000259" key="7">
    <source>
        <dbReference type="PROSITE" id="PS50046"/>
    </source>
</evidence>
<keyword evidence="4" id="KW-0157">Chromophore</keyword>
<dbReference type="SUPFAM" id="SSF55785">
    <property type="entry name" value="PYP-like sensor domain (PAS domain)"/>
    <property type="match status" value="1"/>
</dbReference>
<dbReference type="Gene3D" id="3.30.450.40">
    <property type="match status" value="1"/>
</dbReference>
<keyword evidence="2" id="KW-0716">Sensory transduction</keyword>
<evidence type="ECO:0000256" key="2">
    <source>
        <dbReference type="ARBA" id="ARBA00022606"/>
    </source>
</evidence>
<dbReference type="PANTHER" id="PTHR43156:SF2">
    <property type="entry name" value="STAGE II SPORULATION PROTEIN E"/>
    <property type="match status" value="1"/>
</dbReference>
<dbReference type="PRINTS" id="PR01033">
    <property type="entry name" value="PHYTOCHROME"/>
</dbReference>
<keyword evidence="9" id="KW-1185">Reference proteome</keyword>
<proteinExistence type="predicted"/>
<dbReference type="Pfam" id="PF08446">
    <property type="entry name" value="PAS_2"/>
    <property type="match status" value="1"/>
</dbReference>
<dbReference type="GO" id="GO:0006355">
    <property type="term" value="P:regulation of DNA-templated transcription"/>
    <property type="evidence" value="ECO:0007669"/>
    <property type="project" value="InterPro"/>
</dbReference>
<dbReference type="InterPro" id="IPR043150">
    <property type="entry name" value="Phytochrome_PHY_sf"/>
</dbReference>
<dbReference type="Pfam" id="PF07228">
    <property type="entry name" value="SpoIIE"/>
    <property type="match status" value="1"/>
</dbReference>
<dbReference type="SMART" id="SM00065">
    <property type="entry name" value="GAF"/>
    <property type="match status" value="1"/>
</dbReference>
<dbReference type="Pfam" id="PF01590">
    <property type="entry name" value="GAF"/>
    <property type="match status" value="1"/>
</dbReference>
<gene>
    <name evidence="8" type="ORF">K875_03111</name>
</gene>
<dbReference type="AlphaFoldDB" id="A0A051TZE3"/>
<dbReference type="InterPro" id="IPR029016">
    <property type="entry name" value="GAF-like_dom_sf"/>
</dbReference>
<dbReference type="RefSeq" id="WP_199778453.1">
    <property type="nucleotide sequence ID" value="NZ_KK328284.1"/>
</dbReference>
<dbReference type="InterPro" id="IPR013515">
    <property type="entry name" value="Phytochrome_cen-reg"/>
</dbReference>
<organism evidence="8 9">
    <name type="scientific">Mycobacterium [tuberculosis] TKK-01-0051</name>
    <dbReference type="NCBI Taxonomy" id="1324261"/>
    <lineage>
        <taxon>Bacteria</taxon>
        <taxon>Bacillati</taxon>
        <taxon>Actinomycetota</taxon>
        <taxon>Actinomycetes</taxon>
        <taxon>Mycobacteriales</taxon>
        <taxon>Mycobacteriaceae</taxon>
        <taxon>Mycobacterium</taxon>
        <taxon>Mycobacterium avium complex (MAC)</taxon>
    </lineage>
</organism>
<dbReference type="SUPFAM" id="SSF55781">
    <property type="entry name" value="GAF domain-like"/>
    <property type="match status" value="2"/>
</dbReference>
<dbReference type="HOGENOM" id="CLU_000445_50_5_11"/>
<sequence>MTDDERFTRPSAPVDQPSDDLVPVGTPIDLDNCAREPIHIPGSIQPRGVLAVVREPAFEVRQVSANVADLLGRPVDAVLGRHLSELIGSEQAARIEQAAATFGSLRQNNPLECTIEVGGEPRAFDAILHREPGGVVLVELEIAYGERPFSFPNTYQAVRGAVEELNRASTLTELYATAARAVRDLTGFDRVMVYRYDEEYNGEVVAESKRDDLNSFLGLHYPSTDIPAQARALYEKNWIRLISDVDYTPAPLVPGVDPVTDTPLDLTYATLRSVSPIHIEYLQNMGVHASMSISLLRQGRLWGLIACHHYAGPHLPPFGTRAAAEFLGSTLSLRLVDRFEDEQLHKRLAAQAILAKLTAATLDDAEPLSQALLGAPDLLDLVPAVGVVVDIGGDRRTRGAVPPPDIVSAVAAWARDVDDDIASSECLSRALPELALDPQVAAGALVLNLPDGQHAIWFRREVLRSVDWGGDPYNKAIAVSEDDQLRLSPRKSFDRWREIVHQRSEPWSLSETESAGSLRRYLVESLYRRTRGALRVAETLQRSLLPESIPVLESWELSAHYEPASGDNVGGDWYDAFELRDGRLIVLIGDVAGHGIAAAGTMAALRNALRAQLFAGAAPAEALAQLNDFCLHMLRGAFATVIAARVDLDSGRVEAASAGHLMPYLTNSSAPAVPAPIKLSPPIGIKGVTYAPSTFTVEPGHGVVLFSDGLVERRGESIDDGLNLLAENLGRAGDATATGIWTAMASGHTDDDVTIITLRRP</sequence>
<reference evidence="8 9" key="1">
    <citation type="submission" date="2014-04" db="EMBL/GenBank/DDBJ databases">
        <title>The Genome Sequence of Mycobacterium tuberculosis TKK-01-0051.</title>
        <authorList>
            <consortium name="The Broad Institute Genomics Platform"/>
            <consortium name="The Broad Institute Genome Sequencing Center for Infectious Disease"/>
            <person name="Earl A.M."/>
            <person name="Cohen K."/>
            <person name="Pym A."/>
            <person name="Bishai W."/>
            <person name="Maharaj K."/>
            <person name="Desjardins C."/>
            <person name="Abeel T."/>
            <person name="Young S."/>
            <person name="Zeng Q."/>
            <person name="Gargeya S."/>
            <person name="Abouelleil A."/>
            <person name="Alvarado L."/>
            <person name="Chapman S.B."/>
            <person name="Gainer-Dewar J."/>
            <person name="Goldberg J."/>
            <person name="Griggs A."/>
            <person name="Gujja S."/>
            <person name="Hansen M."/>
            <person name="Howarth C."/>
            <person name="Imamovic A."/>
            <person name="Larimer J."/>
            <person name="Murphy C."/>
            <person name="Naylor J."/>
            <person name="Pearson M."/>
            <person name="Poon T.W."/>
            <person name="Priest M."/>
            <person name="Roberts A."/>
            <person name="Saif S."/>
            <person name="Shea T."/>
            <person name="Sykes S."/>
            <person name="Wortman J."/>
            <person name="Nusbaum C."/>
            <person name="Birren B."/>
        </authorList>
    </citation>
    <scope>NUCLEOTIDE SEQUENCE [LARGE SCALE GENOMIC DNA]</scope>
    <source>
        <strain evidence="8 9">TKK-01-0051</strain>
    </source>
</reference>
<dbReference type="InterPro" id="IPR003018">
    <property type="entry name" value="GAF"/>
</dbReference>
<feature type="region of interest" description="Disordered" evidence="6">
    <location>
        <begin position="1"/>
        <end position="21"/>
    </location>
</feature>
<dbReference type="InterPro" id="IPR013654">
    <property type="entry name" value="PAS_2"/>
</dbReference>
<dbReference type="EMBL" id="JLXW01000008">
    <property type="protein sequence ID" value="KBZ62190.1"/>
    <property type="molecule type" value="Genomic_DNA"/>
</dbReference>
<evidence type="ECO:0000313" key="9">
    <source>
        <dbReference type="Proteomes" id="UP000025947"/>
    </source>
</evidence>
<evidence type="ECO:0000256" key="5">
    <source>
        <dbReference type="ARBA" id="ARBA00023170"/>
    </source>
</evidence>
<dbReference type="GO" id="GO:0009881">
    <property type="term" value="F:photoreceptor activity"/>
    <property type="evidence" value="ECO:0007669"/>
    <property type="project" value="UniProtKB-KW"/>
</dbReference>
<evidence type="ECO:0000313" key="8">
    <source>
        <dbReference type="EMBL" id="KBZ62190.1"/>
    </source>
</evidence>
<evidence type="ECO:0000256" key="6">
    <source>
        <dbReference type="SAM" id="MobiDB-lite"/>
    </source>
</evidence>
<evidence type="ECO:0000256" key="1">
    <source>
        <dbReference type="ARBA" id="ARBA00022543"/>
    </source>
</evidence>
<dbReference type="Gene3D" id="3.30.450.270">
    <property type="match status" value="1"/>
</dbReference>
<name>A0A051TZE3_9MYCO</name>
<dbReference type="SUPFAM" id="SSF81606">
    <property type="entry name" value="PP2C-like"/>
    <property type="match status" value="1"/>
</dbReference>
<dbReference type="GO" id="GO:0016791">
    <property type="term" value="F:phosphatase activity"/>
    <property type="evidence" value="ECO:0007669"/>
    <property type="project" value="TreeGrafter"/>
</dbReference>
<dbReference type="GO" id="GO:0009584">
    <property type="term" value="P:detection of visible light"/>
    <property type="evidence" value="ECO:0007669"/>
    <property type="project" value="InterPro"/>
</dbReference>
<keyword evidence="1" id="KW-0600">Photoreceptor protein</keyword>
<protein>
    <recommendedName>
        <fullName evidence="7">Phytochrome chromophore attachment site domain-containing protein</fullName>
    </recommendedName>
</protein>
<dbReference type="SMART" id="SM00331">
    <property type="entry name" value="PP2C_SIG"/>
    <property type="match status" value="1"/>
</dbReference>
<dbReference type="Gene3D" id="3.60.40.10">
    <property type="entry name" value="PPM-type phosphatase domain"/>
    <property type="match status" value="1"/>
</dbReference>
<dbReference type="PROSITE" id="PS50046">
    <property type="entry name" value="PHYTOCHROME_2"/>
    <property type="match status" value="1"/>
</dbReference>
<dbReference type="Proteomes" id="UP000025947">
    <property type="component" value="Unassembled WGS sequence"/>
</dbReference>
<dbReference type="PANTHER" id="PTHR43156">
    <property type="entry name" value="STAGE II SPORULATION PROTEIN E-RELATED"/>
    <property type="match status" value="1"/>
</dbReference>
<keyword evidence="3" id="KW-0378">Hydrolase</keyword>
<dbReference type="InterPro" id="IPR035965">
    <property type="entry name" value="PAS-like_dom_sf"/>
</dbReference>
<dbReference type="InterPro" id="IPR016132">
    <property type="entry name" value="Phyto_chromo_attachment"/>
</dbReference>
<dbReference type="PATRIC" id="fig|1324261.3.peg.3137"/>
<comment type="caution">
    <text evidence="8">The sequence shown here is derived from an EMBL/GenBank/DDBJ whole genome shotgun (WGS) entry which is preliminary data.</text>
</comment>
<dbReference type="InterPro" id="IPR001294">
    <property type="entry name" value="Phytochrome"/>
</dbReference>